<reference evidence="2 3" key="1">
    <citation type="journal article" date="2019" name="Nat. Microbiol.">
        <title>Mediterranean grassland soil C-N compound turnover is dependent on rainfall and depth, and is mediated by genomically divergent microorganisms.</title>
        <authorList>
            <person name="Diamond S."/>
            <person name="Andeer P.F."/>
            <person name="Li Z."/>
            <person name="Crits-Christoph A."/>
            <person name="Burstein D."/>
            <person name="Anantharaman K."/>
            <person name="Lane K.R."/>
            <person name="Thomas B.C."/>
            <person name="Pan C."/>
            <person name="Northen T.R."/>
            <person name="Banfield J.F."/>
        </authorList>
    </citation>
    <scope>NUCLEOTIDE SEQUENCE [LARGE SCALE GENOMIC DNA]</scope>
    <source>
        <strain evidence="2">WS_10</strain>
    </source>
</reference>
<keyword evidence="1" id="KW-0732">Signal</keyword>
<protein>
    <recommendedName>
        <fullName evidence="4">Transporter</fullName>
    </recommendedName>
</protein>
<feature type="signal peptide" evidence="1">
    <location>
        <begin position="1"/>
        <end position="25"/>
    </location>
</feature>
<comment type="caution">
    <text evidence="2">The sequence shown here is derived from an EMBL/GenBank/DDBJ whole genome shotgun (WGS) entry which is preliminary data.</text>
</comment>
<name>A0A538U2A3_UNCEI</name>
<proteinExistence type="predicted"/>
<organism evidence="2 3">
    <name type="scientific">Eiseniibacteriota bacterium</name>
    <dbReference type="NCBI Taxonomy" id="2212470"/>
    <lineage>
        <taxon>Bacteria</taxon>
        <taxon>Candidatus Eiseniibacteriota</taxon>
    </lineage>
</organism>
<evidence type="ECO:0000256" key="1">
    <source>
        <dbReference type="SAM" id="SignalP"/>
    </source>
</evidence>
<gene>
    <name evidence="2" type="ORF">E6K80_10230</name>
</gene>
<evidence type="ECO:0008006" key="4">
    <source>
        <dbReference type="Google" id="ProtNLM"/>
    </source>
</evidence>
<dbReference type="EMBL" id="VBPA01000255">
    <property type="protein sequence ID" value="TMQ69899.1"/>
    <property type="molecule type" value="Genomic_DNA"/>
</dbReference>
<accession>A0A538U2A3</accession>
<evidence type="ECO:0000313" key="3">
    <source>
        <dbReference type="Proteomes" id="UP000319836"/>
    </source>
</evidence>
<feature type="chain" id="PRO_5021975114" description="Transporter" evidence="1">
    <location>
        <begin position="26"/>
        <end position="313"/>
    </location>
</feature>
<dbReference type="AlphaFoldDB" id="A0A538U2A3"/>
<evidence type="ECO:0000313" key="2">
    <source>
        <dbReference type="EMBL" id="TMQ69899.1"/>
    </source>
</evidence>
<sequence>MSARTRWSVLSMVVMFLVAGSGAQAGPWNLAPGEYASELRGGWFSADGYHDQNGGRAPLAGDGLWEQRSLTSYSELGWKPGINFLVGVPALSVTRRRDPALDEGPTQTGLGDALLGLRYRLANGPTAAALELEWKAPLSYERNRFLTHADSVVAGDTNGDGDSLDANVARQLGSPVLGDGQQDLTLSLLLGKTLSHGFVQVAGGYKYRFETPTDQIVFGADLGFWLTPSLLLAGRYQGEVAKKGDRPTDDPDEHRVGPLLVYRVDDHMDLFAGSMHTASAKNALHKDEIQVGFAFRQTKLHRFEGFLGGTAAP</sequence>
<dbReference type="Proteomes" id="UP000319836">
    <property type="component" value="Unassembled WGS sequence"/>
</dbReference>